<evidence type="ECO:0008006" key="3">
    <source>
        <dbReference type="Google" id="ProtNLM"/>
    </source>
</evidence>
<gene>
    <name evidence="1" type="ORF">AsaM-56_0036</name>
</gene>
<sequence length="33" mass="3477">MKYDCAAWCGGVRFALLGAFAVACRDVNTAKAP</sequence>
<dbReference type="RefSeq" id="YP_007007725.1">
    <property type="nucleotide sequence ID" value="NC_019527.1"/>
</dbReference>
<dbReference type="KEGG" id="vg:14013212"/>
<dbReference type="Proteomes" id="UP000005228">
    <property type="component" value="Segment"/>
</dbReference>
<dbReference type="GeneID" id="14013212"/>
<protein>
    <recommendedName>
        <fullName evidence="3">Lipoprotein</fullName>
    </recommendedName>
</protein>
<dbReference type="PROSITE" id="PS51257">
    <property type="entry name" value="PROKAR_LIPOPROTEIN"/>
    <property type="match status" value="1"/>
</dbReference>
<organism evidence="1 2">
    <name type="scientific">Aeromonas phage vB_AsaM-56</name>
    <dbReference type="NCBI Taxonomy" id="1127514"/>
    <lineage>
        <taxon>Viruses</taxon>
        <taxon>Duplodnaviria</taxon>
        <taxon>Heunggongvirae</taxon>
        <taxon>Uroviricota</taxon>
        <taxon>Caudoviricetes</taxon>
        <taxon>Popoffvirus</taxon>
        <taxon>Popoffvirus pv56</taxon>
    </lineage>
</organism>
<evidence type="ECO:0000313" key="2">
    <source>
        <dbReference type="Proteomes" id="UP000005228"/>
    </source>
</evidence>
<name>H9C0T6_9CAUD</name>
<accession>H9C0T6</accession>
<dbReference type="EMBL" id="JQ177063">
    <property type="protein sequence ID" value="AFC22632.1"/>
    <property type="molecule type" value="Genomic_DNA"/>
</dbReference>
<evidence type="ECO:0000313" key="1">
    <source>
        <dbReference type="EMBL" id="AFC22632.1"/>
    </source>
</evidence>
<keyword evidence="2" id="KW-1185">Reference proteome</keyword>
<reference evidence="1 2" key="1">
    <citation type="journal article" date="2012" name="PLoS ONE">
        <title>Phage morphology recapitulates phylogeny: the comparative genomics of a new group of myoviruses.</title>
        <authorList>
            <person name="Comeau A.M."/>
            <person name="Tremblay D."/>
            <person name="Moineau S."/>
            <person name="Rattei T."/>
            <person name="Kushkina A.I."/>
            <person name="Tovkach F.I."/>
            <person name="Krisch H.M."/>
            <person name="Ackermann H.W."/>
        </authorList>
    </citation>
    <scope>NUCLEOTIDE SEQUENCE [LARGE SCALE GENOMIC DNA]</scope>
    <source>
        <strain evidence="1">HER109</strain>
    </source>
</reference>
<proteinExistence type="predicted"/>